<accession>A0A6I0F817</accession>
<dbReference type="InterPro" id="IPR051686">
    <property type="entry name" value="Lipoprotein_DolP"/>
</dbReference>
<gene>
    <name evidence="2" type="ORF">F8154_12995</name>
</gene>
<sequence length="219" mass="24344">MNKQNSDHILEEIIKNRIHKNMQASGMDIKLFCRDGHVHLSGIVDLLAEKKEAEEVARQIDGVKSIDNKITVAMDSNITDKHIHKEATEKFQQQENQAVKGVGIKVNDGVVSLIGSVNTLKDVDLAMRIAAENRGVKDVVNNLNIDSFGKYTDASISNRILQSLSQTDISYKDVHREVSGGVVSLFGYLNSQQEVELAKEIAMDVEGVKKVINHLQVRK</sequence>
<evidence type="ECO:0000313" key="3">
    <source>
        <dbReference type="Proteomes" id="UP000432715"/>
    </source>
</evidence>
<organism evidence="2 3">
    <name type="scientific">Alkaliphilus pronyensis</name>
    <dbReference type="NCBI Taxonomy" id="1482732"/>
    <lineage>
        <taxon>Bacteria</taxon>
        <taxon>Bacillati</taxon>
        <taxon>Bacillota</taxon>
        <taxon>Clostridia</taxon>
        <taxon>Peptostreptococcales</taxon>
        <taxon>Natronincolaceae</taxon>
        <taxon>Alkaliphilus</taxon>
    </lineage>
</organism>
<dbReference type="AlphaFoldDB" id="A0A6I0F817"/>
<name>A0A6I0F817_9FIRM</name>
<feature type="domain" description="BON" evidence="1">
    <location>
        <begin position="79"/>
        <end position="147"/>
    </location>
</feature>
<reference evidence="2 3" key="1">
    <citation type="submission" date="2019-10" db="EMBL/GenBank/DDBJ databases">
        <title>Alkaliphilus serpentinus sp. nov. and Alkaliphilus pronyensis sp. nov., two novel anaerobic alkaliphilic species isolated from the serpentinized-hosted hydrothermal field of the Prony Bay (New Caledonia).</title>
        <authorList>
            <person name="Postec A."/>
        </authorList>
    </citation>
    <scope>NUCLEOTIDE SEQUENCE [LARGE SCALE GENOMIC DNA]</scope>
    <source>
        <strain evidence="2 3">LacV</strain>
    </source>
</reference>
<dbReference type="PROSITE" id="PS50914">
    <property type="entry name" value="BON"/>
    <property type="match status" value="3"/>
</dbReference>
<dbReference type="Gene3D" id="3.30.1340.30">
    <property type="match status" value="3"/>
</dbReference>
<dbReference type="RefSeq" id="WP_151862049.1">
    <property type="nucleotide sequence ID" value="NZ_WBZC01000058.1"/>
</dbReference>
<dbReference type="EMBL" id="WBZC01000058">
    <property type="protein sequence ID" value="KAB3531277.1"/>
    <property type="molecule type" value="Genomic_DNA"/>
</dbReference>
<dbReference type="PANTHER" id="PTHR34606">
    <property type="entry name" value="BON DOMAIN-CONTAINING PROTEIN"/>
    <property type="match status" value="1"/>
</dbReference>
<dbReference type="Proteomes" id="UP000432715">
    <property type="component" value="Unassembled WGS sequence"/>
</dbReference>
<keyword evidence="3" id="KW-1185">Reference proteome</keyword>
<proteinExistence type="predicted"/>
<evidence type="ECO:0000313" key="2">
    <source>
        <dbReference type="EMBL" id="KAB3531277.1"/>
    </source>
</evidence>
<protein>
    <submittedName>
        <fullName evidence="2">BON domain-containing protein</fullName>
    </submittedName>
</protein>
<dbReference type="InterPro" id="IPR007055">
    <property type="entry name" value="BON_dom"/>
</dbReference>
<evidence type="ECO:0000259" key="1">
    <source>
        <dbReference type="PROSITE" id="PS50914"/>
    </source>
</evidence>
<comment type="caution">
    <text evidence="2">The sequence shown here is derived from an EMBL/GenBank/DDBJ whole genome shotgun (WGS) entry which is preliminary data.</text>
</comment>
<feature type="domain" description="BON" evidence="1">
    <location>
        <begin position="6"/>
        <end position="74"/>
    </location>
</feature>
<dbReference type="PANTHER" id="PTHR34606:SF15">
    <property type="entry name" value="BON DOMAIN-CONTAINING PROTEIN"/>
    <property type="match status" value="1"/>
</dbReference>
<dbReference type="OrthoDB" id="1952369at2"/>
<dbReference type="Pfam" id="PF04972">
    <property type="entry name" value="BON"/>
    <property type="match status" value="3"/>
</dbReference>
<feature type="domain" description="BON" evidence="1">
    <location>
        <begin position="152"/>
        <end position="219"/>
    </location>
</feature>